<feature type="compositionally biased region" description="Gly residues" evidence="1">
    <location>
        <begin position="54"/>
        <end position="67"/>
    </location>
</feature>
<gene>
    <name evidence="2" type="ORF">IL334_001064</name>
</gene>
<organism evidence="2 3">
    <name type="scientific">Kwoniella shivajii</name>
    <dbReference type="NCBI Taxonomy" id="564305"/>
    <lineage>
        <taxon>Eukaryota</taxon>
        <taxon>Fungi</taxon>
        <taxon>Dikarya</taxon>
        <taxon>Basidiomycota</taxon>
        <taxon>Agaricomycotina</taxon>
        <taxon>Tremellomycetes</taxon>
        <taxon>Tremellales</taxon>
        <taxon>Cryptococcaceae</taxon>
        <taxon>Kwoniella</taxon>
    </lineage>
</organism>
<feature type="compositionally biased region" description="Polar residues" evidence="1">
    <location>
        <begin position="1"/>
        <end position="13"/>
    </location>
</feature>
<feature type="compositionally biased region" description="Basic and acidic residues" evidence="1">
    <location>
        <begin position="76"/>
        <end position="102"/>
    </location>
</feature>
<evidence type="ECO:0000313" key="2">
    <source>
        <dbReference type="EMBL" id="WRT64135.1"/>
    </source>
</evidence>
<proteinExistence type="predicted"/>
<feature type="region of interest" description="Disordered" evidence="1">
    <location>
        <begin position="1"/>
        <end position="133"/>
    </location>
</feature>
<evidence type="ECO:0000256" key="1">
    <source>
        <dbReference type="SAM" id="MobiDB-lite"/>
    </source>
</evidence>
<dbReference type="Proteomes" id="UP001329825">
    <property type="component" value="Chromosome 1"/>
</dbReference>
<dbReference type="EMBL" id="CP141881">
    <property type="protein sequence ID" value="WRT64135.1"/>
    <property type="molecule type" value="Genomic_DNA"/>
</dbReference>
<name>A0ABZ1CQW8_9TREE</name>
<feature type="compositionally biased region" description="Low complexity" evidence="1">
    <location>
        <begin position="37"/>
        <end position="53"/>
    </location>
</feature>
<feature type="compositionally biased region" description="Polar residues" evidence="1">
    <location>
        <begin position="22"/>
        <end position="35"/>
    </location>
</feature>
<accession>A0ABZ1CQW8</accession>
<evidence type="ECO:0000313" key="3">
    <source>
        <dbReference type="Proteomes" id="UP001329825"/>
    </source>
</evidence>
<dbReference type="GeneID" id="87953195"/>
<keyword evidence="3" id="KW-1185">Reference proteome</keyword>
<feature type="compositionally biased region" description="Basic and acidic residues" evidence="1">
    <location>
        <begin position="115"/>
        <end position="133"/>
    </location>
</feature>
<dbReference type="RefSeq" id="XP_062788875.1">
    <property type="nucleotide sequence ID" value="XM_062932824.1"/>
</dbReference>
<sequence length="133" mass="13797">MYNSNKRPTTSKPFNPAHTHPASISSLPSIQTRQHISAASSSNDKSSVPPEGIQSGGGGGGGAGAGSSEGIDGLGDDEKKESNKEGKGNNTDSDPKWSDPKVVHPAWEGFGKGPAQEEKATIEDKKRDGKSKL</sequence>
<reference evidence="2 3" key="1">
    <citation type="submission" date="2024-01" db="EMBL/GenBank/DDBJ databases">
        <title>Comparative genomics of Cryptococcus and Kwoniella reveals pathogenesis evolution and contrasting modes of karyotype evolution via chromosome fusion or intercentromeric recombination.</title>
        <authorList>
            <person name="Coelho M.A."/>
            <person name="David-Palma M."/>
            <person name="Shea T."/>
            <person name="Bowers K."/>
            <person name="McGinley-Smith S."/>
            <person name="Mohammad A.W."/>
            <person name="Gnirke A."/>
            <person name="Yurkov A.M."/>
            <person name="Nowrousian M."/>
            <person name="Sun S."/>
            <person name="Cuomo C.A."/>
            <person name="Heitman J."/>
        </authorList>
    </citation>
    <scope>NUCLEOTIDE SEQUENCE [LARGE SCALE GENOMIC DNA]</scope>
    <source>
        <strain evidence="2">CBS 11374</strain>
    </source>
</reference>
<protein>
    <submittedName>
        <fullName evidence="2">Uncharacterized protein</fullName>
    </submittedName>
</protein>